<reference evidence="1" key="1">
    <citation type="submission" date="2020-01" db="EMBL/GenBank/DDBJ databases">
        <authorList>
            <person name="Meier V. D."/>
            <person name="Meier V D."/>
        </authorList>
    </citation>
    <scope>NUCLEOTIDE SEQUENCE</scope>
    <source>
        <strain evidence="1">HLG_WM_MAG_05</strain>
    </source>
</reference>
<gene>
    <name evidence="1" type="ORF">HELGO_WM5095</name>
</gene>
<accession>A0A6S6TW29</accession>
<dbReference type="Gene3D" id="3.40.630.40">
    <property type="entry name" value="Zn-dependent exopeptidases"/>
    <property type="match status" value="1"/>
</dbReference>
<organism evidence="1">
    <name type="scientific">uncultured Sulfurovum sp</name>
    <dbReference type="NCBI Taxonomy" id="269237"/>
    <lineage>
        <taxon>Bacteria</taxon>
        <taxon>Pseudomonadati</taxon>
        <taxon>Campylobacterota</taxon>
        <taxon>Epsilonproteobacteria</taxon>
        <taxon>Campylobacterales</taxon>
        <taxon>Sulfurovaceae</taxon>
        <taxon>Sulfurovum</taxon>
        <taxon>environmental samples</taxon>
    </lineage>
</organism>
<evidence type="ECO:0000313" key="1">
    <source>
        <dbReference type="EMBL" id="CAA6820443.1"/>
    </source>
</evidence>
<dbReference type="EMBL" id="CACVAU010000058">
    <property type="protein sequence ID" value="CAA6820443.1"/>
    <property type="molecule type" value="Genomic_DNA"/>
</dbReference>
<dbReference type="SUPFAM" id="SSF53187">
    <property type="entry name" value="Zn-dependent exopeptidases"/>
    <property type="match status" value="1"/>
</dbReference>
<dbReference type="InterPro" id="IPR007709">
    <property type="entry name" value="N-FG_amidohydro"/>
</dbReference>
<name>A0A6S6TW29_9BACT</name>
<dbReference type="Pfam" id="PF05013">
    <property type="entry name" value="FGase"/>
    <property type="match status" value="1"/>
</dbReference>
<proteinExistence type="predicted"/>
<dbReference type="GO" id="GO:0016787">
    <property type="term" value="F:hydrolase activity"/>
    <property type="evidence" value="ECO:0007669"/>
    <property type="project" value="UniProtKB-KW"/>
</dbReference>
<dbReference type="AlphaFoldDB" id="A0A6S6TW29"/>
<keyword evidence="1" id="KW-0378">Hydrolase</keyword>
<protein>
    <submittedName>
        <fullName evidence="1">N-formylglutamate amidohydrolase</fullName>
    </submittedName>
</protein>
<sequence length="265" mass="30619">MSDIKVKNEASPYIFSIPHSGELLTAEMEWELMPKALAFLPNVDWHLNELYAFLKHYKVNIISTPHSRYVVDVNRPLNAHKFGNYKDSIVYKTNTWNEEIYALHPTEEEIERRIKRYYKPYHEALEALIIEKVKIFGKVYLIDLHAFMGPISADVCLGNRNGTSCSETFFSQIYTAFKNEAFNVVKNDVFIGGYITKSYAIEEVVETVQIELRYTNYIDASDLDIAQVPQKNTTLFYETADRLERVIQALGIEKKDKSLFGGMFG</sequence>